<dbReference type="InterPro" id="IPR036152">
    <property type="entry name" value="Asp/glu_Ase-like_sf"/>
</dbReference>
<dbReference type="InterPro" id="IPR037152">
    <property type="entry name" value="L-asparaginase_N_sf"/>
</dbReference>
<dbReference type="PIRSF" id="PIRSF001220">
    <property type="entry name" value="L-ASNase_gatD"/>
    <property type="match status" value="1"/>
</dbReference>
<dbReference type="Proteomes" id="UP000254428">
    <property type="component" value="Unassembled WGS sequence"/>
</dbReference>
<dbReference type="PROSITE" id="PS00917">
    <property type="entry name" value="ASN_GLN_ASE_2"/>
    <property type="match status" value="1"/>
</dbReference>
<evidence type="ECO:0000313" key="4">
    <source>
        <dbReference type="EMBL" id="STH74094.1"/>
    </source>
</evidence>
<dbReference type="Pfam" id="PF00710">
    <property type="entry name" value="Asparaginase"/>
    <property type="match status" value="1"/>
</dbReference>
<dbReference type="PROSITE" id="PS51732">
    <property type="entry name" value="ASN_GLN_ASE_3"/>
    <property type="match status" value="1"/>
</dbReference>
<name>A0A376P8E4_ECOLX</name>
<dbReference type="AlphaFoldDB" id="A0A376P8E4"/>
<dbReference type="InterPro" id="IPR006034">
    <property type="entry name" value="Asparaginase/glutaminase-like"/>
</dbReference>
<dbReference type="PANTHER" id="PTHR11707:SF28">
    <property type="entry name" value="60 KDA LYSOPHOSPHOLIPASE"/>
    <property type="match status" value="1"/>
</dbReference>
<sequence length="130" mass="14208">MAKEINLRRLHGRDHRDAAFGAGVYSGVRSSTTPTGADAGIPSPEMPDFTIHEYTPLMDSSDMTPEDWQHIAEDIKAHYDDYDGFVILHGTDTMAYTASALSFVLENLGKPVIVTGSQIPLAELRSGRTN</sequence>
<accession>A0A376P8E4</accession>
<feature type="domain" description="L-asparaginase N-terminal" evidence="3">
    <location>
        <begin position="52"/>
        <end position="126"/>
    </location>
</feature>
<dbReference type="PIRSF" id="PIRSF500176">
    <property type="entry name" value="L_ASNase"/>
    <property type="match status" value="1"/>
</dbReference>
<dbReference type="SUPFAM" id="SSF53774">
    <property type="entry name" value="Glutaminase/Asparaginase"/>
    <property type="match status" value="1"/>
</dbReference>
<dbReference type="PANTHER" id="PTHR11707">
    <property type="entry name" value="L-ASPARAGINASE"/>
    <property type="match status" value="1"/>
</dbReference>
<evidence type="ECO:0000259" key="3">
    <source>
        <dbReference type="Pfam" id="PF00710"/>
    </source>
</evidence>
<evidence type="ECO:0000256" key="2">
    <source>
        <dbReference type="PROSITE-ProRule" id="PRU10100"/>
    </source>
</evidence>
<feature type="binding site" evidence="1">
    <location>
        <begin position="91"/>
        <end position="92"/>
    </location>
    <ligand>
        <name>substrate</name>
    </ligand>
</feature>
<gene>
    <name evidence="4" type="primary">ansA_1</name>
    <name evidence="4" type="ORF">NCTC11341_05822</name>
</gene>
<dbReference type="InterPro" id="IPR027475">
    <property type="entry name" value="Asparaginase/glutaminase_AS2"/>
</dbReference>
<organism evidence="4 5">
    <name type="scientific">Escherichia coli</name>
    <dbReference type="NCBI Taxonomy" id="562"/>
    <lineage>
        <taxon>Bacteria</taxon>
        <taxon>Pseudomonadati</taxon>
        <taxon>Pseudomonadota</taxon>
        <taxon>Gammaproteobacteria</taxon>
        <taxon>Enterobacterales</taxon>
        <taxon>Enterobacteriaceae</taxon>
        <taxon>Escherichia</taxon>
    </lineage>
</organism>
<feature type="active site" evidence="2">
    <location>
        <position position="91"/>
    </location>
</feature>
<dbReference type="Gene3D" id="3.40.50.1170">
    <property type="entry name" value="L-asparaginase, N-terminal domain"/>
    <property type="match status" value="1"/>
</dbReference>
<dbReference type="EMBL" id="UGBT01000002">
    <property type="protein sequence ID" value="STH74094.1"/>
    <property type="molecule type" value="Genomic_DNA"/>
</dbReference>
<dbReference type="EC" id="3.5.1.1" evidence="4"/>
<feature type="binding site" evidence="1">
    <location>
        <position position="60"/>
    </location>
    <ligand>
        <name>substrate</name>
    </ligand>
</feature>
<evidence type="ECO:0000256" key="1">
    <source>
        <dbReference type="PIRSR" id="PIRSR001220-2"/>
    </source>
</evidence>
<reference evidence="4 5" key="1">
    <citation type="submission" date="2018-06" db="EMBL/GenBank/DDBJ databases">
        <authorList>
            <consortium name="Pathogen Informatics"/>
            <person name="Doyle S."/>
        </authorList>
    </citation>
    <scope>NUCLEOTIDE SEQUENCE [LARGE SCALE GENOMIC DNA]</scope>
    <source>
        <strain evidence="4 5">NCTC11341</strain>
    </source>
</reference>
<dbReference type="GO" id="GO:0004067">
    <property type="term" value="F:asparaginase activity"/>
    <property type="evidence" value="ECO:0007669"/>
    <property type="project" value="UniProtKB-UniRule"/>
</dbReference>
<dbReference type="InterPro" id="IPR027474">
    <property type="entry name" value="L-asparaginase_N"/>
</dbReference>
<protein>
    <submittedName>
        <fullName evidence="4">L-Asparaginase I</fullName>
        <ecNumber evidence="4">3.5.1.1</ecNumber>
    </submittedName>
</protein>
<keyword evidence="4" id="KW-0378">Hydrolase</keyword>
<evidence type="ECO:0000313" key="5">
    <source>
        <dbReference type="Proteomes" id="UP000254428"/>
    </source>
</evidence>
<dbReference type="GO" id="GO:0005829">
    <property type="term" value="C:cytosol"/>
    <property type="evidence" value="ECO:0007669"/>
    <property type="project" value="TreeGrafter"/>
</dbReference>
<proteinExistence type="predicted"/>